<dbReference type="EMBL" id="LS483469">
    <property type="protein sequence ID" value="SQI36783.1"/>
    <property type="molecule type" value="Genomic_DNA"/>
</dbReference>
<dbReference type="InterPro" id="IPR029045">
    <property type="entry name" value="ClpP/crotonase-like_dom_sf"/>
</dbReference>
<proteinExistence type="inferred from homology"/>
<evidence type="ECO:0000256" key="1">
    <source>
        <dbReference type="ARBA" id="ARBA00005254"/>
    </source>
</evidence>
<dbReference type="Gene3D" id="3.90.226.10">
    <property type="entry name" value="2-enoyl-CoA Hydratase, Chain A, domain 1"/>
    <property type="match status" value="1"/>
</dbReference>
<dbReference type="Pfam" id="PF00378">
    <property type="entry name" value="ECH_1"/>
    <property type="match status" value="1"/>
</dbReference>
<comment type="similarity">
    <text evidence="1">Belongs to the enoyl-CoA hydratase/isomerase family.</text>
</comment>
<sequence length="98" mass="10852">MNDPLPPVLYERHDDGVAVITLNRPEKKNAINLDMARLIQTYLQRAEQDDAIRAIVLTGHPEVFSAGMDVKAFRQGSCQWSSLRGLAASCMPNSPRSS</sequence>
<accession>A0A2X4UCC3</accession>
<gene>
    <name evidence="2" type="primary">fcbB2</name>
    <name evidence="2" type="ORF">NCTC12961_02237</name>
</gene>
<dbReference type="Proteomes" id="UP000248897">
    <property type="component" value="Chromosome 1"/>
</dbReference>
<dbReference type="PANTHER" id="PTHR43802:SF1">
    <property type="entry name" value="IP11341P-RELATED"/>
    <property type="match status" value="1"/>
</dbReference>
<organism evidence="2 3">
    <name type="scientific">Serratia plymuthica</name>
    <dbReference type="NCBI Taxonomy" id="82996"/>
    <lineage>
        <taxon>Bacteria</taxon>
        <taxon>Pseudomonadati</taxon>
        <taxon>Pseudomonadota</taxon>
        <taxon>Gammaproteobacteria</taxon>
        <taxon>Enterobacterales</taxon>
        <taxon>Yersiniaceae</taxon>
        <taxon>Serratia</taxon>
    </lineage>
</organism>
<dbReference type="GO" id="GO:0018787">
    <property type="term" value="F:4-chlorobenzoyl-CoA dehalogenase activity"/>
    <property type="evidence" value="ECO:0007669"/>
    <property type="project" value="UniProtKB-EC"/>
</dbReference>
<dbReference type="CDD" id="cd06558">
    <property type="entry name" value="crotonase-like"/>
    <property type="match status" value="1"/>
</dbReference>
<dbReference type="EC" id="3.8.1.7" evidence="2"/>
<evidence type="ECO:0000313" key="3">
    <source>
        <dbReference type="Proteomes" id="UP000248897"/>
    </source>
</evidence>
<evidence type="ECO:0000313" key="2">
    <source>
        <dbReference type="EMBL" id="SQI36783.1"/>
    </source>
</evidence>
<name>A0A2X4UCC3_SERPL</name>
<dbReference type="InterPro" id="IPR001753">
    <property type="entry name" value="Enoyl-CoA_hydra/iso"/>
</dbReference>
<protein>
    <submittedName>
        <fullName evidence="2">4-chlorobenzoyl coenzyme A dehalogenase-2</fullName>
        <ecNumber evidence="2">3.8.1.7</ecNumber>
    </submittedName>
</protein>
<dbReference type="SUPFAM" id="SSF52096">
    <property type="entry name" value="ClpP/crotonase"/>
    <property type="match status" value="1"/>
</dbReference>
<dbReference type="AlphaFoldDB" id="A0A2X4UCC3"/>
<dbReference type="PANTHER" id="PTHR43802">
    <property type="entry name" value="ENOYL-COA HYDRATASE"/>
    <property type="match status" value="1"/>
</dbReference>
<reference evidence="2 3" key="1">
    <citation type="submission" date="2018-06" db="EMBL/GenBank/DDBJ databases">
        <authorList>
            <consortium name="Pathogen Informatics"/>
            <person name="Doyle S."/>
        </authorList>
    </citation>
    <scope>NUCLEOTIDE SEQUENCE [LARGE SCALE GENOMIC DNA]</scope>
    <source>
        <strain evidence="2 3">NCTC12961</strain>
    </source>
</reference>
<keyword evidence="2" id="KW-0378">Hydrolase</keyword>